<dbReference type="InterPro" id="IPR024520">
    <property type="entry name" value="DUF3558"/>
</dbReference>
<evidence type="ECO:0000256" key="1">
    <source>
        <dbReference type="SAM" id="MobiDB-lite"/>
    </source>
</evidence>
<accession>A0A2N3WGP4</accession>
<reference evidence="3 4" key="1">
    <citation type="submission" date="2017-12" db="EMBL/GenBank/DDBJ databases">
        <title>Sequencing the genomes of 1000 Actinobacteria strains.</title>
        <authorList>
            <person name="Klenk H.-P."/>
        </authorList>
    </citation>
    <scope>NUCLEOTIDE SEQUENCE [LARGE SCALE GENOMIC DNA]</scope>
    <source>
        <strain evidence="3 4">DSM 45165</strain>
    </source>
</reference>
<feature type="region of interest" description="Disordered" evidence="1">
    <location>
        <begin position="27"/>
        <end position="55"/>
    </location>
</feature>
<comment type="caution">
    <text evidence="3">The sequence shown here is derived from an EMBL/GenBank/DDBJ whole genome shotgun (WGS) entry which is preliminary data.</text>
</comment>
<sequence>MPKRVFRLAAGTAVIVSLLSACGGGTGGTAGPSAASGSPSSSTGSSNAVSGVPKVPAPLPTDKLVADPCSALADEDAKTLGLATPGTITDVTPRGCDWKSEKTPGNGVTVSPIVQNKNGLADTYAAKPTQAYFEETQVAGYPAVFTDKSDGRKNGICVLVVGVTDQLSVAVVGSIVNGKNVGKPCEPSSKVATAMINHLKAAS</sequence>
<keyword evidence="2" id="KW-0732">Signal</keyword>
<dbReference type="Pfam" id="PF12079">
    <property type="entry name" value="DUF3558"/>
    <property type="match status" value="1"/>
</dbReference>
<dbReference type="RefSeq" id="WP_101436752.1">
    <property type="nucleotide sequence ID" value="NZ_PJMY01000003.1"/>
</dbReference>
<feature type="signal peptide" evidence="2">
    <location>
        <begin position="1"/>
        <end position="23"/>
    </location>
</feature>
<name>A0A2N3WGP4_9PSEU</name>
<gene>
    <name evidence="3" type="ORF">ATK30_3878</name>
</gene>
<evidence type="ECO:0000313" key="4">
    <source>
        <dbReference type="Proteomes" id="UP000233750"/>
    </source>
</evidence>
<dbReference type="AlphaFoldDB" id="A0A2N3WGP4"/>
<evidence type="ECO:0000256" key="2">
    <source>
        <dbReference type="SAM" id="SignalP"/>
    </source>
</evidence>
<dbReference type="OrthoDB" id="3697076at2"/>
<dbReference type="Proteomes" id="UP000233750">
    <property type="component" value="Unassembled WGS sequence"/>
</dbReference>
<dbReference type="PROSITE" id="PS51257">
    <property type="entry name" value="PROKAR_LIPOPROTEIN"/>
    <property type="match status" value="1"/>
</dbReference>
<protein>
    <submittedName>
        <fullName evidence="3">Uncharacterized protein DUF3558</fullName>
    </submittedName>
</protein>
<keyword evidence="4" id="KW-1185">Reference proteome</keyword>
<organism evidence="3 4">
    <name type="scientific">Amycolatopsis echigonensis</name>
    <dbReference type="NCBI Taxonomy" id="2576905"/>
    <lineage>
        <taxon>Bacteria</taxon>
        <taxon>Bacillati</taxon>
        <taxon>Actinomycetota</taxon>
        <taxon>Actinomycetes</taxon>
        <taxon>Pseudonocardiales</taxon>
        <taxon>Pseudonocardiaceae</taxon>
        <taxon>Amycolatopsis</taxon>
    </lineage>
</organism>
<evidence type="ECO:0000313" key="3">
    <source>
        <dbReference type="EMBL" id="PKV93041.1"/>
    </source>
</evidence>
<feature type="chain" id="PRO_5039135701" evidence="2">
    <location>
        <begin position="24"/>
        <end position="203"/>
    </location>
</feature>
<proteinExistence type="predicted"/>
<dbReference type="EMBL" id="PJMY01000003">
    <property type="protein sequence ID" value="PKV93041.1"/>
    <property type="molecule type" value="Genomic_DNA"/>
</dbReference>
<feature type="compositionally biased region" description="Low complexity" evidence="1">
    <location>
        <begin position="31"/>
        <end position="46"/>
    </location>
</feature>